<dbReference type="EMBL" id="BMAO01026590">
    <property type="protein sequence ID" value="GFR10857.1"/>
    <property type="molecule type" value="Genomic_DNA"/>
</dbReference>
<accession>A0A8X6LJP8</accession>
<dbReference type="Proteomes" id="UP000887116">
    <property type="component" value="Unassembled WGS sequence"/>
</dbReference>
<dbReference type="AlphaFoldDB" id="A0A8X6LJP8"/>
<comment type="caution">
    <text evidence="1">The sequence shown here is derived from an EMBL/GenBank/DDBJ whole genome shotgun (WGS) entry which is preliminary data.</text>
</comment>
<evidence type="ECO:0008006" key="3">
    <source>
        <dbReference type="Google" id="ProtNLM"/>
    </source>
</evidence>
<dbReference type="Gene3D" id="3.30.420.10">
    <property type="entry name" value="Ribonuclease H-like superfamily/Ribonuclease H"/>
    <property type="match status" value="1"/>
</dbReference>
<dbReference type="OrthoDB" id="10017160at2759"/>
<gene>
    <name evidence="1" type="primary">ORF206403</name>
    <name evidence="1" type="ORF">TNCT_278171</name>
</gene>
<dbReference type="InterPro" id="IPR036397">
    <property type="entry name" value="RNaseH_sf"/>
</dbReference>
<dbReference type="InterPro" id="IPR001888">
    <property type="entry name" value="Transposase_1"/>
</dbReference>
<protein>
    <recommendedName>
        <fullName evidence="3">Mariner Mos1 transposase</fullName>
    </recommendedName>
</protein>
<evidence type="ECO:0000313" key="2">
    <source>
        <dbReference type="Proteomes" id="UP000887116"/>
    </source>
</evidence>
<sequence length="126" mass="14433">MQWKHPNLPRLKKFKAQQSTGKVMLVVFFEMQGPLLSEFKELEVSINAQRYTYTLYKMYKAIEKRPGMLSSGVIILHDNARPQVARSVSRIWLLNSGKPAYSPDLSTCDYHIFGPPKRSLMGPTMA</sequence>
<organism evidence="1 2">
    <name type="scientific">Trichonephila clavata</name>
    <name type="common">Joro spider</name>
    <name type="synonym">Nephila clavata</name>
    <dbReference type="NCBI Taxonomy" id="2740835"/>
    <lineage>
        <taxon>Eukaryota</taxon>
        <taxon>Metazoa</taxon>
        <taxon>Ecdysozoa</taxon>
        <taxon>Arthropoda</taxon>
        <taxon>Chelicerata</taxon>
        <taxon>Arachnida</taxon>
        <taxon>Araneae</taxon>
        <taxon>Araneomorphae</taxon>
        <taxon>Entelegynae</taxon>
        <taxon>Araneoidea</taxon>
        <taxon>Nephilidae</taxon>
        <taxon>Trichonephila</taxon>
    </lineage>
</organism>
<evidence type="ECO:0000313" key="1">
    <source>
        <dbReference type="EMBL" id="GFR10857.1"/>
    </source>
</evidence>
<keyword evidence="2" id="KW-1185">Reference proteome</keyword>
<reference evidence="1" key="1">
    <citation type="submission" date="2020-07" db="EMBL/GenBank/DDBJ databases">
        <title>Multicomponent nature underlies the extraordinary mechanical properties of spider dragline silk.</title>
        <authorList>
            <person name="Kono N."/>
            <person name="Nakamura H."/>
            <person name="Mori M."/>
            <person name="Yoshida Y."/>
            <person name="Ohtoshi R."/>
            <person name="Malay A.D."/>
            <person name="Moran D.A.P."/>
            <person name="Tomita M."/>
            <person name="Numata K."/>
            <person name="Arakawa K."/>
        </authorList>
    </citation>
    <scope>NUCLEOTIDE SEQUENCE</scope>
</reference>
<dbReference type="PANTHER" id="PTHR46060">
    <property type="entry name" value="MARINER MOS1 TRANSPOSASE-LIKE PROTEIN"/>
    <property type="match status" value="1"/>
</dbReference>
<dbReference type="Pfam" id="PF01359">
    <property type="entry name" value="Transposase_1"/>
    <property type="match status" value="1"/>
</dbReference>
<proteinExistence type="predicted"/>
<dbReference type="InterPro" id="IPR052709">
    <property type="entry name" value="Transposase-MT_Hybrid"/>
</dbReference>
<name>A0A8X6LJP8_TRICU</name>
<dbReference type="GO" id="GO:0003676">
    <property type="term" value="F:nucleic acid binding"/>
    <property type="evidence" value="ECO:0007669"/>
    <property type="project" value="InterPro"/>
</dbReference>
<dbReference type="PANTHER" id="PTHR46060:SF1">
    <property type="entry name" value="MARINER MOS1 TRANSPOSASE-LIKE PROTEIN"/>
    <property type="match status" value="1"/>
</dbReference>